<evidence type="ECO:0000313" key="3">
    <source>
        <dbReference type="Proteomes" id="UP000676565"/>
    </source>
</evidence>
<evidence type="ECO:0000256" key="1">
    <source>
        <dbReference type="SAM" id="SignalP"/>
    </source>
</evidence>
<accession>A0ABS5BZP5</accession>
<evidence type="ECO:0008006" key="4">
    <source>
        <dbReference type="Google" id="ProtNLM"/>
    </source>
</evidence>
<keyword evidence="3" id="KW-1185">Reference proteome</keyword>
<gene>
    <name evidence="2" type="ORF">J8F10_28060</name>
</gene>
<feature type="chain" id="PRO_5046778486" description="DUF3352 domain-containing protein" evidence="1">
    <location>
        <begin position="25"/>
        <end position="327"/>
    </location>
</feature>
<organism evidence="2 3">
    <name type="scientific">Gemmata palustris</name>
    <dbReference type="NCBI Taxonomy" id="2822762"/>
    <lineage>
        <taxon>Bacteria</taxon>
        <taxon>Pseudomonadati</taxon>
        <taxon>Planctomycetota</taxon>
        <taxon>Planctomycetia</taxon>
        <taxon>Gemmatales</taxon>
        <taxon>Gemmataceae</taxon>
        <taxon>Gemmata</taxon>
    </lineage>
</organism>
<dbReference type="RefSeq" id="WP_210659655.1">
    <property type="nucleotide sequence ID" value="NZ_JAGKQQ010000001.1"/>
</dbReference>
<comment type="caution">
    <text evidence="2">The sequence shown here is derived from an EMBL/GenBank/DDBJ whole genome shotgun (WGS) entry which is preliminary data.</text>
</comment>
<keyword evidence="1" id="KW-0732">Signal</keyword>
<dbReference type="Proteomes" id="UP000676565">
    <property type="component" value="Unassembled WGS sequence"/>
</dbReference>
<feature type="signal peptide" evidence="1">
    <location>
        <begin position="1"/>
        <end position="24"/>
    </location>
</feature>
<proteinExistence type="predicted"/>
<reference evidence="2 3" key="1">
    <citation type="submission" date="2021-04" db="EMBL/GenBank/DDBJ databases">
        <authorList>
            <person name="Ivanova A."/>
        </authorList>
    </citation>
    <scope>NUCLEOTIDE SEQUENCE [LARGE SCALE GENOMIC DNA]</scope>
    <source>
        <strain evidence="2 3">G18</strain>
    </source>
</reference>
<protein>
    <recommendedName>
        <fullName evidence="4">DUF3352 domain-containing protein</fullName>
    </recommendedName>
</protein>
<dbReference type="EMBL" id="JAGKQQ010000001">
    <property type="protein sequence ID" value="MBP3959118.1"/>
    <property type="molecule type" value="Genomic_DNA"/>
</dbReference>
<sequence>MMRFSRLGLAAVFAATLAAPVARAAEPDKLLPAEADTVAYINFKQILESDIVKKYALDQIKQALAGQDAKKFLEDMGLDPMKDVDKVWLGMSGSTPDDTKALVIVHGTFDPDKLFKAAEAVTKKDGDKFSMVKDGTATMFKYQPDQGNPVYGTVVNDTTVIAGTDKKLIATALKQSEDKKKAPIKAELTDLIKQLDEKASLFATSLVKGKFDAVKFPPQSPIDLSGIEKSLPKTNTLSLVIRVTADINLEVTFGMKDEDSAADMGDAVAKLVKDIGGFVPALVAFEPKAKPLGEILKTVKSDVKKTSVTLSGKVVGDIIGKLITPEG</sequence>
<evidence type="ECO:0000313" key="2">
    <source>
        <dbReference type="EMBL" id="MBP3959118.1"/>
    </source>
</evidence>
<name>A0ABS5BZP5_9BACT</name>